<geneLocation type="plasmid" evidence="2">
    <name>ppaby4</name>
</geneLocation>
<evidence type="ECO:0008006" key="3">
    <source>
        <dbReference type="Google" id="ProtNLM"/>
    </source>
</evidence>
<dbReference type="KEGG" id="paby:Ga0080574_TMP5066"/>
<proteinExistence type="predicted"/>
<accession>A0A1P8V147</accession>
<dbReference type="InterPro" id="IPR002347">
    <property type="entry name" value="SDR_fam"/>
</dbReference>
<dbReference type="AlphaFoldDB" id="A0A1P8V147"/>
<name>A0A1P8V147_9RHOB</name>
<evidence type="ECO:0000313" key="1">
    <source>
        <dbReference type="EMBL" id="APZ55348.1"/>
    </source>
</evidence>
<dbReference type="Gene3D" id="3.40.50.720">
    <property type="entry name" value="NAD(P)-binding Rossmann-like Domain"/>
    <property type="match status" value="1"/>
</dbReference>
<keyword evidence="1" id="KW-0614">Plasmid</keyword>
<dbReference type="Pfam" id="PF13561">
    <property type="entry name" value="adh_short_C2"/>
    <property type="match status" value="1"/>
</dbReference>
<reference evidence="1 2" key="1">
    <citation type="submission" date="2016-04" db="EMBL/GenBank/DDBJ databases">
        <title>Deep-sea bacteria in the southern Pacific.</title>
        <authorList>
            <person name="Tang K."/>
        </authorList>
    </citation>
    <scope>NUCLEOTIDE SEQUENCE [LARGE SCALE GENOMIC DNA]</scope>
    <source>
        <strain evidence="1 2">JLT2014</strain>
        <plasmid evidence="2">ppaby4</plasmid>
    </source>
</reference>
<protein>
    <recommendedName>
        <fullName evidence="3">Enoyl-(Acyl carrier protein) reductase</fullName>
    </recommendedName>
</protein>
<dbReference type="Proteomes" id="UP000187059">
    <property type="component" value="Plasmid pPABY4"/>
</dbReference>
<sequence length="67" mass="7108">MADDPTRFAEEMERTALGRVGEIGDIAEAVAFFASPAGSFISGADLLVDGGRQYNVVPSKVRNLHAL</sequence>
<dbReference type="EMBL" id="CP015095">
    <property type="protein sequence ID" value="APZ55348.1"/>
    <property type="molecule type" value="Genomic_DNA"/>
</dbReference>
<organism evidence="1 2">
    <name type="scientific">Salipiger abyssi</name>
    <dbReference type="NCBI Taxonomy" id="1250539"/>
    <lineage>
        <taxon>Bacteria</taxon>
        <taxon>Pseudomonadati</taxon>
        <taxon>Pseudomonadota</taxon>
        <taxon>Alphaproteobacteria</taxon>
        <taxon>Rhodobacterales</taxon>
        <taxon>Roseobacteraceae</taxon>
        <taxon>Salipiger</taxon>
    </lineage>
</organism>
<gene>
    <name evidence="1" type="ORF">Ga0080574_TMP5066</name>
</gene>
<dbReference type="SUPFAM" id="SSF51735">
    <property type="entry name" value="NAD(P)-binding Rossmann-fold domains"/>
    <property type="match status" value="1"/>
</dbReference>
<keyword evidence="2" id="KW-1185">Reference proteome</keyword>
<evidence type="ECO:0000313" key="2">
    <source>
        <dbReference type="Proteomes" id="UP000187059"/>
    </source>
</evidence>
<dbReference type="InterPro" id="IPR036291">
    <property type="entry name" value="NAD(P)-bd_dom_sf"/>
</dbReference>